<dbReference type="SUPFAM" id="SSF56194">
    <property type="entry name" value="Uridine diphospho-N-Acetylenolpyruvylglucosamine reductase, MurB, C-terminal domain"/>
    <property type="match status" value="1"/>
</dbReference>
<dbReference type="Pfam" id="PF01565">
    <property type="entry name" value="FAD_binding_4"/>
    <property type="match status" value="1"/>
</dbReference>
<gene>
    <name evidence="16" type="primary">murB</name>
    <name evidence="18" type="ORF">COU03_01895</name>
</gene>
<dbReference type="Gene3D" id="3.30.465.10">
    <property type="match status" value="1"/>
</dbReference>
<keyword evidence="5 16" id="KW-0963">Cytoplasm</keyword>
<dbReference type="Gene3D" id="3.30.43.10">
    <property type="entry name" value="Uridine Diphospho-n-acetylenolpyruvylglucosamine Reductase, domain 2"/>
    <property type="match status" value="1"/>
</dbReference>
<proteinExistence type="inferred from homology"/>
<dbReference type="NCBIfam" id="TIGR00179">
    <property type="entry name" value="murB"/>
    <property type="match status" value="1"/>
</dbReference>
<dbReference type="InterPro" id="IPR036635">
    <property type="entry name" value="MurB_C_sf"/>
</dbReference>
<dbReference type="GO" id="GO:0009252">
    <property type="term" value="P:peptidoglycan biosynthetic process"/>
    <property type="evidence" value="ECO:0007669"/>
    <property type="project" value="UniProtKB-UniRule"/>
</dbReference>
<feature type="domain" description="FAD-binding PCMH-type" evidence="17">
    <location>
        <begin position="15"/>
        <end position="184"/>
    </location>
</feature>
<feature type="active site" description="Proton donor" evidence="16">
    <location>
        <position position="212"/>
    </location>
</feature>
<comment type="cofactor">
    <cofactor evidence="1 16">
        <name>FAD</name>
        <dbReference type="ChEBI" id="CHEBI:57692"/>
    </cofactor>
</comment>
<keyword evidence="14 16" id="KW-0961">Cell wall biogenesis/degradation</keyword>
<evidence type="ECO:0000256" key="2">
    <source>
        <dbReference type="ARBA" id="ARBA00003921"/>
    </source>
</evidence>
<evidence type="ECO:0000256" key="3">
    <source>
        <dbReference type="ARBA" id="ARBA00004496"/>
    </source>
</evidence>
<evidence type="ECO:0000256" key="7">
    <source>
        <dbReference type="ARBA" id="ARBA00022630"/>
    </source>
</evidence>
<dbReference type="InterPro" id="IPR003170">
    <property type="entry name" value="MurB"/>
</dbReference>
<dbReference type="EMBL" id="PFAV01000032">
    <property type="protein sequence ID" value="PIR91511.1"/>
    <property type="molecule type" value="Genomic_DNA"/>
</dbReference>
<keyword evidence="12 16" id="KW-0560">Oxidoreductase</keyword>
<sequence length="306" mass="33691">MLKENISLKTLTSFQIGGLARYFWPAEGAIDIKSAIEWAKGKGLPFFILAGGSNLLVADQGFEGLIIKLQTTNYKLQTNIVHCQAGVKLSDLVKLSLDQGLSGLEWASGIPQATVGGAIWGNAGAFGRNMASVVSEVEVMEAQNAKRKVKSYQNKECGFAYKDSIFKQNKNLIILSADLVLEKKNKQEVKEEVKKVLQYRKDHHPSQPSAGSVFQNIKDKKIISSRPEFAVFQERKEIPAGWLIEQCGLKGKTIGGAQISTKHTNFIVNTGKAQASDVKQLISSAKQAVWQKFAITLEEEIQYLGF</sequence>
<dbReference type="InterPro" id="IPR016166">
    <property type="entry name" value="FAD-bd_PCMH"/>
</dbReference>
<dbReference type="GO" id="GO:0051301">
    <property type="term" value="P:cell division"/>
    <property type="evidence" value="ECO:0007669"/>
    <property type="project" value="UniProtKB-KW"/>
</dbReference>
<dbReference type="SUPFAM" id="SSF56176">
    <property type="entry name" value="FAD-binding/transporter-associated domain-like"/>
    <property type="match status" value="1"/>
</dbReference>
<evidence type="ECO:0000313" key="18">
    <source>
        <dbReference type="EMBL" id="PIR91511.1"/>
    </source>
</evidence>
<comment type="caution">
    <text evidence="16">Lacks conserved residue(s) required for the propagation of feature annotation.</text>
</comment>
<keyword evidence="7 16" id="KW-0285">Flavoprotein</keyword>
<dbReference type="InterPro" id="IPR006094">
    <property type="entry name" value="Oxid_FAD_bind_N"/>
</dbReference>
<evidence type="ECO:0000256" key="10">
    <source>
        <dbReference type="ARBA" id="ARBA00022960"/>
    </source>
</evidence>
<dbReference type="PANTHER" id="PTHR21071:SF4">
    <property type="entry name" value="UDP-N-ACETYLENOLPYRUVOYLGLUCOSAMINE REDUCTASE"/>
    <property type="match status" value="1"/>
</dbReference>
<evidence type="ECO:0000256" key="13">
    <source>
        <dbReference type="ARBA" id="ARBA00023306"/>
    </source>
</evidence>
<evidence type="ECO:0000256" key="9">
    <source>
        <dbReference type="ARBA" id="ARBA00022857"/>
    </source>
</evidence>
<dbReference type="GO" id="GO:0008762">
    <property type="term" value="F:UDP-N-acetylmuramate dehydrogenase activity"/>
    <property type="evidence" value="ECO:0007669"/>
    <property type="project" value="UniProtKB-UniRule"/>
</dbReference>
<keyword evidence="6 16" id="KW-0132">Cell division</keyword>
<comment type="pathway">
    <text evidence="4 16">Cell wall biogenesis; peptidoglycan biosynthesis.</text>
</comment>
<name>A0A2H0UXE5_9BACT</name>
<dbReference type="GO" id="GO:0008360">
    <property type="term" value="P:regulation of cell shape"/>
    <property type="evidence" value="ECO:0007669"/>
    <property type="project" value="UniProtKB-KW"/>
</dbReference>
<comment type="similarity">
    <text evidence="16">Belongs to the MurB family.</text>
</comment>
<dbReference type="GO" id="GO:0071555">
    <property type="term" value="P:cell wall organization"/>
    <property type="evidence" value="ECO:0007669"/>
    <property type="project" value="UniProtKB-KW"/>
</dbReference>
<evidence type="ECO:0000256" key="14">
    <source>
        <dbReference type="ARBA" id="ARBA00023316"/>
    </source>
</evidence>
<dbReference type="AlphaFoldDB" id="A0A2H0UXE5"/>
<dbReference type="Proteomes" id="UP000228906">
    <property type="component" value="Unassembled WGS sequence"/>
</dbReference>
<dbReference type="UniPathway" id="UPA00219"/>
<evidence type="ECO:0000256" key="6">
    <source>
        <dbReference type="ARBA" id="ARBA00022618"/>
    </source>
</evidence>
<dbReference type="Gene3D" id="3.90.78.10">
    <property type="entry name" value="UDP-N-acetylenolpyruvoylglucosamine reductase, C-terminal domain"/>
    <property type="match status" value="1"/>
</dbReference>
<dbReference type="InterPro" id="IPR016169">
    <property type="entry name" value="FAD-bd_PCMH_sub2"/>
</dbReference>
<dbReference type="GO" id="GO:0071949">
    <property type="term" value="F:FAD binding"/>
    <property type="evidence" value="ECO:0007669"/>
    <property type="project" value="InterPro"/>
</dbReference>
<keyword evidence="8 16" id="KW-0274">FAD</keyword>
<feature type="active site" evidence="16">
    <location>
        <position position="300"/>
    </location>
</feature>
<evidence type="ECO:0000256" key="11">
    <source>
        <dbReference type="ARBA" id="ARBA00022984"/>
    </source>
</evidence>
<protein>
    <recommendedName>
        <fullName evidence="16">UDP-N-acetylenolpyruvoylglucosamine reductase</fullName>
        <ecNumber evidence="16">1.3.1.98</ecNumber>
    </recommendedName>
    <alternativeName>
        <fullName evidence="16">UDP-N-acetylmuramate dehydrogenase</fullName>
    </alternativeName>
</protein>
<keyword evidence="10 16" id="KW-0133">Cell shape</keyword>
<keyword evidence="11 16" id="KW-0573">Peptidoglycan synthesis</keyword>
<comment type="catalytic activity">
    <reaction evidence="15 16">
        <text>UDP-N-acetyl-alpha-D-muramate + NADP(+) = UDP-N-acetyl-3-O-(1-carboxyvinyl)-alpha-D-glucosamine + NADPH + H(+)</text>
        <dbReference type="Rhea" id="RHEA:12248"/>
        <dbReference type="ChEBI" id="CHEBI:15378"/>
        <dbReference type="ChEBI" id="CHEBI:57783"/>
        <dbReference type="ChEBI" id="CHEBI:58349"/>
        <dbReference type="ChEBI" id="CHEBI:68483"/>
        <dbReference type="ChEBI" id="CHEBI:70757"/>
        <dbReference type="EC" id="1.3.1.98"/>
    </reaction>
</comment>
<accession>A0A2H0UXE5</accession>
<dbReference type="InterPro" id="IPR036318">
    <property type="entry name" value="FAD-bd_PCMH-like_sf"/>
</dbReference>
<dbReference type="InterPro" id="IPR016167">
    <property type="entry name" value="FAD-bd_PCMH_sub1"/>
</dbReference>
<dbReference type="EC" id="1.3.1.98" evidence="16"/>
<comment type="caution">
    <text evidence="18">The sequence shown here is derived from an EMBL/GenBank/DDBJ whole genome shotgun (WGS) entry which is preliminary data.</text>
</comment>
<evidence type="ECO:0000256" key="16">
    <source>
        <dbReference type="HAMAP-Rule" id="MF_00037"/>
    </source>
</evidence>
<keyword evidence="13 16" id="KW-0131">Cell cycle</keyword>
<evidence type="ECO:0000259" key="17">
    <source>
        <dbReference type="PROSITE" id="PS51387"/>
    </source>
</evidence>
<evidence type="ECO:0000313" key="19">
    <source>
        <dbReference type="Proteomes" id="UP000228906"/>
    </source>
</evidence>
<evidence type="ECO:0000256" key="8">
    <source>
        <dbReference type="ARBA" id="ARBA00022827"/>
    </source>
</evidence>
<dbReference type="Pfam" id="PF02873">
    <property type="entry name" value="MurB_C"/>
    <property type="match status" value="1"/>
</dbReference>
<evidence type="ECO:0000256" key="4">
    <source>
        <dbReference type="ARBA" id="ARBA00004752"/>
    </source>
</evidence>
<dbReference type="HAMAP" id="MF_00037">
    <property type="entry name" value="MurB"/>
    <property type="match status" value="1"/>
</dbReference>
<comment type="subcellular location">
    <subcellularLocation>
        <location evidence="3 16">Cytoplasm</location>
    </subcellularLocation>
</comment>
<dbReference type="GO" id="GO:0005829">
    <property type="term" value="C:cytosol"/>
    <property type="evidence" value="ECO:0007669"/>
    <property type="project" value="TreeGrafter"/>
</dbReference>
<evidence type="ECO:0000256" key="12">
    <source>
        <dbReference type="ARBA" id="ARBA00023002"/>
    </source>
</evidence>
<evidence type="ECO:0000256" key="1">
    <source>
        <dbReference type="ARBA" id="ARBA00001974"/>
    </source>
</evidence>
<comment type="function">
    <text evidence="2 16">Cell wall formation.</text>
</comment>
<dbReference type="InterPro" id="IPR011601">
    <property type="entry name" value="MurB_C"/>
</dbReference>
<keyword evidence="9 16" id="KW-0521">NADP</keyword>
<evidence type="ECO:0000256" key="15">
    <source>
        <dbReference type="ARBA" id="ARBA00048914"/>
    </source>
</evidence>
<evidence type="ECO:0000256" key="5">
    <source>
        <dbReference type="ARBA" id="ARBA00022490"/>
    </source>
</evidence>
<organism evidence="18 19">
    <name type="scientific">bacterium (Candidatus Gribaldobacteria) CG10_big_fil_rev_8_21_14_0_10_41_12</name>
    <dbReference type="NCBI Taxonomy" id="2014277"/>
    <lineage>
        <taxon>Bacteria</taxon>
        <taxon>Candidatus Gribaldobacteria</taxon>
    </lineage>
</organism>
<reference evidence="19" key="1">
    <citation type="submission" date="2017-09" db="EMBL/GenBank/DDBJ databases">
        <title>Depth-based differentiation of microbial function through sediment-hosted aquifers and enrichment of novel symbionts in the deep terrestrial subsurface.</title>
        <authorList>
            <person name="Probst A.J."/>
            <person name="Ladd B."/>
            <person name="Jarett J.K."/>
            <person name="Geller-Mcgrath D.E."/>
            <person name="Sieber C.M.K."/>
            <person name="Emerson J.B."/>
            <person name="Anantharaman K."/>
            <person name="Thomas B.C."/>
            <person name="Malmstrom R."/>
            <person name="Stieglmeier M."/>
            <person name="Klingl A."/>
            <person name="Woyke T."/>
            <person name="Ryan C.M."/>
            <person name="Banfield J.F."/>
        </authorList>
    </citation>
    <scope>NUCLEOTIDE SEQUENCE [LARGE SCALE GENOMIC DNA]</scope>
</reference>
<dbReference type="PROSITE" id="PS51387">
    <property type="entry name" value="FAD_PCMH"/>
    <property type="match status" value="1"/>
</dbReference>
<dbReference type="NCBIfam" id="NF010480">
    <property type="entry name" value="PRK13905.1"/>
    <property type="match status" value="1"/>
</dbReference>
<dbReference type="PANTHER" id="PTHR21071">
    <property type="entry name" value="UDP-N-ACETYLENOLPYRUVOYLGLUCOSAMINE REDUCTASE"/>
    <property type="match status" value="1"/>
</dbReference>